<gene>
    <name evidence="1" type="ORF">AKJ09_07943</name>
</gene>
<evidence type="ECO:0008006" key="3">
    <source>
        <dbReference type="Google" id="ProtNLM"/>
    </source>
</evidence>
<proteinExistence type="predicted"/>
<dbReference type="Proteomes" id="UP000064967">
    <property type="component" value="Chromosome"/>
</dbReference>
<dbReference type="EMBL" id="CP012333">
    <property type="protein sequence ID" value="AKV01280.1"/>
    <property type="molecule type" value="Genomic_DNA"/>
</dbReference>
<dbReference type="STRING" id="1391654.AKJ09_07943"/>
<name>A0A0K1Q7A9_9BACT</name>
<dbReference type="AlphaFoldDB" id="A0A0K1Q7A9"/>
<protein>
    <recommendedName>
        <fullName evidence="3">DUF155 domain-containing protein</fullName>
    </recommendedName>
</protein>
<keyword evidence="2" id="KW-1185">Reference proteome</keyword>
<reference evidence="1 2" key="1">
    <citation type="submission" date="2015-08" db="EMBL/GenBank/DDBJ databases">
        <authorList>
            <person name="Babu N.S."/>
            <person name="Beckwith C.J."/>
            <person name="Beseler K.G."/>
            <person name="Brison A."/>
            <person name="Carone J.V."/>
            <person name="Caskin T.P."/>
            <person name="Diamond M."/>
            <person name="Durham M.E."/>
            <person name="Foxe J.M."/>
            <person name="Go M."/>
            <person name="Henderson B.A."/>
            <person name="Jones I.B."/>
            <person name="McGettigan J.A."/>
            <person name="Micheletti S.J."/>
            <person name="Nasrallah M.E."/>
            <person name="Ortiz D."/>
            <person name="Piller C.R."/>
            <person name="Privatt S.R."/>
            <person name="Schneider S.L."/>
            <person name="Sharp S."/>
            <person name="Smith T.C."/>
            <person name="Stanton J.D."/>
            <person name="Ullery H.E."/>
            <person name="Wilson R.J."/>
            <person name="Serrano M.G."/>
            <person name="Buck G."/>
            <person name="Lee V."/>
            <person name="Wang Y."/>
            <person name="Carvalho R."/>
            <person name="Voegtly L."/>
            <person name="Shi R."/>
            <person name="Duckworth R."/>
            <person name="Johnson A."/>
            <person name="Loviza R."/>
            <person name="Walstead R."/>
            <person name="Shah Z."/>
            <person name="Kiflezghi M."/>
            <person name="Wade K."/>
            <person name="Ball S.L."/>
            <person name="Bradley K.W."/>
            <person name="Asai D.J."/>
            <person name="Bowman C.A."/>
            <person name="Russell D.A."/>
            <person name="Pope W.H."/>
            <person name="Jacobs-Sera D."/>
            <person name="Hendrix R.W."/>
            <person name="Hatfull G.F."/>
        </authorList>
    </citation>
    <scope>NUCLEOTIDE SEQUENCE [LARGE SCALE GENOMIC DNA]</scope>
    <source>
        <strain evidence="1 2">DSM 27648</strain>
    </source>
</reference>
<dbReference type="OrthoDB" id="180075at2"/>
<dbReference type="KEGG" id="llu:AKJ09_07943"/>
<evidence type="ECO:0000313" key="2">
    <source>
        <dbReference type="Proteomes" id="UP000064967"/>
    </source>
</evidence>
<evidence type="ECO:0000313" key="1">
    <source>
        <dbReference type="EMBL" id="AKV01280.1"/>
    </source>
</evidence>
<sequence>MSPPLVVERGRILAYRVVDVGDTIALDVAERLVQGSSRFKLGGTLVEGLVIPVRPLAIDLGELDIVVPSLGMRLPARASAHVFDFGALSILYDVPIVPGSSLQELIPLCDALYEASELDAEGKKHREELLKRLGSSVEKPHDWAEVETYTIVFVEKFADADGHDGRTSFDGLADSEVVAKLLLGETSEKPLNATVRRDVLGNAFSYLEDDLVIVDWNSALVVEPNGSRIVPFLLELATCQLLEFRYYDTLLDAQLARVYEHVEKSKPRVFRSPYRGLTRDVLRRFMELTEFSERVDNAIKSVGDVYLARVYLAAIKRFRVPDWRESVEAKLGLVARAFDLLKGEVDTSRAELLEIIVVLLILAELLAAFRPH</sequence>
<organism evidence="1 2">
    <name type="scientific">Labilithrix luteola</name>
    <dbReference type="NCBI Taxonomy" id="1391654"/>
    <lineage>
        <taxon>Bacteria</taxon>
        <taxon>Pseudomonadati</taxon>
        <taxon>Myxococcota</taxon>
        <taxon>Polyangia</taxon>
        <taxon>Polyangiales</taxon>
        <taxon>Labilitrichaceae</taxon>
        <taxon>Labilithrix</taxon>
    </lineage>
</organism>
<dbReference type="RefSeq" id="WP_146652412.1">
    <property type="nucleotide sequence ID" value="NZ_CP012333.1"/>
</dbReference>
<accession>A0A0K1Q7A9</accession>